<evidence type="ECO:0000313" key="2">
    <source>
        <dbReference type="EMBL" id="GCB71637.1"/>
    </source>
</evidence>
<gene>
    <name evidence="2" type="ORF">scyTo_0006019</name>
</gene>
<name>A0A401PES8_SCYTO</name>
<evidence type="ECO:0000256" key="1">
    <source>
        <dbReference type="SAM" id="MobiDB-lite"/>
    </source>
</evidence>
<organism evidence="2 3">
    <name type="scientific">Scyliorhinus torazame</name>
    <name type="common">Cloudy catshark</name>
    <name type="synonym">Catulus torazame</name>
    <dbReference type="NCBI Taxonomy" id="75743"/>
    <lineage>
        <taxon>Eukaryota</taxon>
        <taxon>Metazoa</taxon>
        <taxon>Chordata</taxon>
        <taxon>Craniata</taxon>
        <taxon>Vertebrata</taxon>
        <taxon>Chondrichthyes</taxon>
        <taxon>Elasmobranchii</taxon>
        <taxon>Galeomorphii</taxon>
        <taxon>Galeoidea</taxon>
        <taxon>Carcharhiniformes</taxon>
        <taxon>Scyliorhinidae</taxon>
        <taxon>Scyliorhinus</taxon>
    </lineage>
</organism>
<comment type="caution">
    <text evidence="2">The sequence shown here is derived from an EMBL/GenBank/DDBJ whole genome shotgun (WGS) entry which is preliminary data.</text>
</comment>
<feature type="region of interest" description="Disordered" evidence="1">
    <location>
        <begin position="1"/>
        <end position="58"/>
    </location>
</feature>
<feature type="compositionally biased region" description="Basic and acidic residues" evidence="1">
    <location>
        <begin position="105"/>
        <end position="119"/>
    </location>
</feature>
<feature type="compositionally biased region" description="Basic and acidic residues" evidence="1">
    <location>
        <begin position="1"/>
        <end position="39"/>
    </location>
</feature>
<feature type="compositionally biased region" description="Polar residues" evidence="1">
    <location>
        <begin position="92"/>
        <end position="104"/>
    </location>
</feature>
<accession>A0A401PES8</accession>
<protein>
    <submittedName>
        <fullName evidence="2">Uncharacterized protein</fullName>
    </submittedName>
</protein>
<dbReference type="EMBL" id="BFAA01001962">
    <property type="protein sequence ID" value="GCB71637.1"/>
    <property type="molecule type" value="Genomic_DNA"/>
</dbReference>
<reference evidence="2 3" key="1">
    <citation type="journal article" date="2018" name="Nat. Ecol. Evol.">
        <title>Shark genomes provide insights into elasmobranch evolution and the origin of vertebrates.</title>
        <authorList>
            <person name="Hara Y"/>
            <person name="Yamaguchi K"/>
            <person name="Onimaru K"/>
            <person name="Kadota M"/>
            <person name="Koyanagi M"/>
            <person name="Keeley SD"/>
            <person name="Tatsumi K"/>
            <person name="Tanaka K"/>
            <person name="Motone F"/>
            <person name="Kageyama Y"/>
            <person name="Nozu R"/>
            <person name="Adachi N"/>
            <person name="Nishimura O"/>
            <person name="Nakagawa R"/>
            <person name="Tanegashima C"/>
            <person name="Kiyatake I"/>
            <person name="Matsumoto R"/>
            <person name="Murakumo K"/>
            <person name="Nishida K"/>
            <person name="Terakita A"/>
            <person name="Kuratani S"/>
            <person name="Sato K"/>
            <person name="Hyodo S Kuraku.S."/>
        </authorList>
    </citation>
    <scope>NUCLEOTIDE SEQUENCE [LARGE SCALE GENOMIC DNA]</scope>
</reference>
<proteinExistence type="predicted"/>
<keyword evidence="3" id="KW-1185">Reference proteome</keyword>
<evidence type="ECO:0000313" key="3">
    <source>
        <dbReference type="Proteomes" id="UP000288216"/>
    </source>
</evidence>
<dbReference type="AlphaFoldDB" id="A0A401PES8"/>
<dbReference type="Proteomes" id="UP000288216">
    <property type="component" value="Unassembled WGS sequence"/>
</dbReference>
<feature type="region of interest" description="Disordered" evidence="1">
    <location>
        <begin position="85"/>
        <end position="119"/>
    </location>
</feature>
<sequence length="181" mass="20893">MSVGEVKHKKDGSEEDKKKFEKLTEKSDKPKGTDLEHTKRNNRAMMLRPEGNDKATNATMCNKMQLQKKMQKKYYIKLSKELSKLESDDTVKNSPETDLANNETKMTDKDKVMLQPEKEQSEIRLKNVNLTLKPKELEEEKALDVSDVLRNIELSEKIHKLANECENKAANKCLAEIEEQI</sequence>